<evidence type="ECO:0000313" key="2">
    <source>
        <dbReference type="Proteomes" id="UP000325315"/>
    </source>
</evidence>
<organism evidence="1 2">
    <name type="scientific">Gossypium australe</name>
    <dbReference type="NCBI Taxonomy" id="47621"/>
    <lineage>
        <taxon>Eukaryota</taxon>
        <taxon>Viridiplantae</taxon>
        <taxon>Streptophyta</taxon>
        <taxon>Embryophyta</taxon>
        <taxon>Tracheophyta</taxon>
        <taxon>Spermatophyta</taxon>
        <taxon>Magnoliopsida</taxon>
        <taxon>eudicotyledons</taxon>
        <taxon>Gunneridae</taxon>
        <taxon>Pentapetalae</taxon>
        <taxon>rosids</taxon>
        <taxon>malvids</taxon>
        <taxon>Malvales</taxon>
        <taxon>Malvaceae</taxon>
        <taxon>Malvoideae</taxon>
        <taxon>Gossypium</taxon>
    </lineage>
</organism>
<dbReference type="Proteomes" id="UP000325315">
    <property type="component" value="Unassembled WGS sequence"/>
</dbReference>
<dbReference type="AlphaFoldDB" id="A0A5B6V7E2"/>
<name>A0A5B6V7E2_9ROSI</name>
<protein>
    <submittedName>
        <fullName evidence="1">Uncharacterized protein</fullName>
    </submittedName>
</protein>
<accession>A0A5B6V7E2</accession>
<sequence>MLFINTLKAPFITHMVGSTTKSFADIVMTGEMIENAIRGGKNEAKEPIRRSIPRKKDNEVNNMSTYNKGYLKTVTVNSPKVVTARQQGLARQEPDPRQNFEKLKFMPIPMTYGVLYQSLFNAHVVSPFYLKPLQPPYPKWYDPSAQYDYHAGIIGHSIENCTALKKVVEKLIKIGIVEVNDTPSLENPLPNHGKRGINAIGEDVVKITNEDISEVCIGEIEA</sequence>
<gene>
    <name evidence="1" type="ORF">EPI10_000181</name>
</gene>
<comment type="caution">
    <text evidence="1">The sequence shown here is derived from an EMBL/GenBank/DDBJ whole genome shotgun (WGS) entry which is preliminary data.</text>
</comment>
<dbReference type="PANTHER" id="PTHR32108:SF5">
    <property type="entry name" value="DYNACTIN SUBUNIT 1-LIKE"/>
    <property type="match status" value="1"/>
</dbReference>
<keyword evidence="2" id="KW-1185">Reference proteome</keyword>
<dbReference type="OrthoDB" id="1436520at2759"/>
<proteinExistence type="predicted"/>
<dbReference type="EMBL" id="SMMG02000007">
    <property type="protein sequence ID" value="KAA3464963.1"/>
    <property type="molecule type" value="Genomic_DNA"/>
</dbReference>
<reference evidence="2" key="1">
    <citation type="journal article" date="2019" name="Plant Biotechnol. J.">
        <title>Genome sequencing of the Australian wild diploid species Gossypium australe highlights disease resistance and delayed gland morphogenesis.</title>
        <authorList>
            <person name="Cai Y."/>
            <person name="Cai X."/>
            <person name="Wang Q."/>
            <person name="Wang P."/>
            <person name="Zhang Y."/>
            <person name="Cai C."/>
            <person name="Xu Y."/>
            <person name="Wang K."/>
            <person name="Zhou Z."/>
            <person name="Wang C."/>
            <person name="Geng S."/>
            <person name="Li B."/>
            <person name="Dong Q."/>
            <person name="Hou Y."/>
            <person name="Wang H."/>
            <person name="Ai P."/>
            <person name="Liu Z."/>
            <person name="Yi F."/>
            <person name="Sun M."/>
            <person name="An G."/>
            <person name="Cheng J."/>
            <person name="Zhang Y."/>
            <person name="Shi Q."/>
            <person name="Xie Y."/>
            <person name="Shi X."/>
            <person name="Chang Y."/>
            <person name="Huang F."/>
            <person name="Chen Y."/>
            <person name="Hong S."/>
            <person name="Mi L."/>
            <person name="Sun Q."/>
            <person name="Zhang L."/>
            <person name="Zhou B."/>
            <person name="Peng R."/>
            <person name="Zhang X."/>
            <person name="Liu F."/>
        </authorList>
    </citation>
    <scope>NUCLEOTIDE SEQUENCE [LARGE SCALE GENOMIC DNA]</scope>
    <source>
        <strain evidence="2">cv. PA1801</strain>
    </source>
</reference>
<dbReference type="PANTHER" id="PTHR32108">
    <property type="entry name" value="DNA-DIRECTED RNA POLYMERASE SUBUNIT ALPHA"/>
    <property type="match status" value="1"/>
</dbReference>
<evidence type="ECO:0000313" key="1">
    <source>
        <dbReference type="EMBL" id="KAA3464963.1"/>
    </source>
</evidence>